<sequence>MTMTHSRCSLVSSAVTKRQAMAADSSGSENNQAGKLNAGASKKRPVHAFVAPKIIGGKNALSPVGELGMVEMTQALELIDVCYEQV</sequence>
<keyword evidence="3" id="KW-1185">Reference proteome</keyword>
<dbReference type="STRING" id="4081.A0A3Q7EJX0"/>
<dbReference type="PaxDb" id="4081-Solyc01g089930.1.1"/>
<evidence type="ECO:0000313" key="2">
    <source>
        <dbReference type="EnsemblPlants" id="Solyc01g089930.2.1"/>
    </source>
</evidence>
<accession>A0A3Q7EJX0</accession>
<dbReference type="EnsemblPlants" id="Solyc01g089930.2.1">
    <property type="protein sequence ID" value="Solyc01g089930.2.1"/>
    <property type="gene ID" value="Solyc01g089930.2"/>
</dbReference>
<evidence type="ECO:0000256" key="1">
    <source>
        <dbReference type="SAM" id="MobiDB-lite"/>
    </source>
</evidence>
<dbReference type="Proteomes" id="UP000004994">
    <property type="component" value="Chromosome 1"/>
</dbReference>
<proteinExistence type="predicted"/>
<name>A0A3Q7EJX0_SOLLC</name>
<reference evidence="2" key="2">
    <citation type="submission" date="2019-01" db="UniProtKB">
        <authorList>
            <consortium name="EnsemblPlants"/>
        </authorList>
    </citation>
    <scope>IDENTIFICATION</scope>
    <source>
        <strain evidence="2">cv. Heinz 1706</strain>
    </source>
</reference>
<dbReference type="OrthoDB" id="1319438at2759"/>
<reference evidence="2" key="1">
    <citation type="journal article" date="2012" name="Nature">
        <title>The tomato genome sequence provides insights into fleshy fruit evolution.</title>
        <authorList>
            <consortium name="Tomato Genome Consortium"/>
        </authorList>
    </citation>
    <scope>NUCLEOTIDE SEQUENCE [LARGE SCALE GENOMIC DNA]</scope>
    <source>
        <strain evidence="2">cv. Heinz 1706</strain>
    </source>
</reference>
<dbReference type="Gramene" id="Solyc01g089930.2.1">
    <property type="protein sequence ID" value="Solyc01g089930.2.1"/>
    <property type="gene ID" value="Solyc01g089930.2"/>
</dbReference>
<dbReference type="AlphaFoldDB" id="A0A3Q7EJX0"/>
<evidence type="ECO:0000313" key="3">
    <source>
        <dbReference type="Proteomes" id="UP000004994"/>
    </source>
</evidence>
<gene>
    <name evidence="2" type="primary">LOC109121161</name>
</gene>
<protein>
    <submittedName>
        <fullName evidence="2">Uncharacterized protein</fullName>
    </submittedName>
</protein>
<feature type="compositionally biased region" description="Polar residues" evidence="1">
    <location>
        <begin position="25"/>
        <end position="34"/>
    </location>
</feature>
<organism evidence="2">
    <name type="scientific">Solanum lycopersicum</name>
    <name type="common">Tomato</name>
    <name type="synonym">Lycopersicon esculentum</name>
    <dbReference type="NCBI Taxonomy" id="4081"/>
    <lineage>
        <taxon>Eukaryota</taxon>
        <taxon>Viridiplantae</taxon>
        <taxon>Streptophyta</taxon>
        <taxon>Embryophyta</taxon>
        <taxon>Tracheophyta</taxon>
        <taxon>Spermatophyta</taxon>
        <taxon>Magnoliopsida</taxon>
        <taxon>eudicotyledons</taxon>
        <taxon>Gunneridae</taxon>
        <taxon>Pentapetalae</taxon>
        <taxon>asterids</taxon>
        <taxon>lamiids</taxon>
        <taxon>Solanales</taxon>
        <taxon>Solanaceae</taxon>
        <taxon>Solanoideae</taxon>
        <taxon>Solaneae</taxon>
        <taxon>Solanum</taxon>
        <taxon>Solanum subgen. Lycopersicon</taxon>
    </lineage>
</organism>
<dbReference type="InParanoid" id="A0A3Q7EJX0"/>
<feature type="region of interest" description="Disordered" evidence="1">
    <location>
        <begin position="19"/>
        <end position="43"/>
    </location>
</feature>